<evidence type="ECO:0000313" key="6">
    <source>
        <dbReference type="EMBL" id="KAK3594266.1"/>
    </source>
</evidence>
<dbReference type="SUPFAM" id="SSF53822">
    <property type="entry name" value="Periplasmic binding protein-like I"/>
    <property type="match status" value="1"/>
</dbReference>
<keyword evidence="4" id="KW-0472">Membrane</keyword>
<proteinExistence type="predicted"/>
<evidence type="ECO:0000313" key="7">
    <source>
        <dbReference type="Proteomes" id="UP001195483"/>
    </source>
</evidence>
<reference evidence="6" key="2">
    <citation type="journal article" date="2021" name="Genome Biol. Evol.">
        <title>Developing a high-quality reference genome for a parasitic bivalve with doubly uniparental inheritance (Bivalvia: Unionida).</title>
        <authorList>
            <person name="Smith C.H."/>
        </authorList>
    </citation>
    <scope>NUCLEOTIDE SEQUENCE</scope>
    <source>
        <strain evidence="6">CHS0354</strain>
        <tissue evidence="6">Mantle</tissue>
    </source>
</reference>
<dbReference type="InterPro" id="IPR001828">
    <property type="entry name" value="ANF_lig-bd_rcpt"/>
</dbReference>
<gene>
    <name evidence="6" type="ORF">CHS0354_023656</name>
</gene>
<reference evidence="6" key="1">
    <citation type="journal article" date="2021" name="Genome Biol. Evol.">
        <title>A High-Quality Reference Genome for a Parasitic Bivalve with Doubly Uniparental Inheritance (Bivalvia: Unionida).</title>
        <authorList>
            <person name="Smith C.H."/>
        </authorList>
    </citation>
    <scope>NUCLEOTIDE SEQUENCE</scope>
    <source>
        <strain evidence="6">CHS0354</strain>
    </source>
</reference>
<feature type="domain" description="Receptor ligand binding region" evidence="5">
    <location>
        <begin position="53"/>
        <end position="309"/>
    </location>
</feature>
<sequence>MLIHIHRQLLVDFLCTSLVLTWTFNAVIADQWRRTVKIGIILDNDLLSDEIEEAVVLAMTVANLSAVNNSQSLRLYPLIERTNISESFRLRQAMCSLMEEMPFAMFGLSRSLSYSIIQSYSQALNMPFITPFLTRGTQQETYNYEICLYPSFVEPVIDFIKYFQWKRVFYLFDSDDALWRLQRIYKAFNDSRPQFLADAIRIPDINNSRDVLRKLDRNYNFPTKKIIVDLSSIEAYDAFLSQIIDVGMNRDGYHYVLGTLAMLDLKDLWSSFSHGGVNITGFQLINQQNLYYRKVKLRMNQALSTSERKEMSVS</sequence>
<dbReference type="Gene3D" id="3.40.50.2300">
    <property type="match status" value="2"/>
</dbReference>
<evidence type="ECO:0000259" key="5">
    <source>
        <dbReference type="Pfam" id="PF01094"/>
    </source>
</evidence>
<protein>
    <recommendedName>
        <fullName evidence="5">Receptor ligand binding region domain-containing protein</fullName>
    </recommendedName>
</protein>
<reference evidence="6" key="3">
    <citation type="submission" date="2023-05" db="EMBL/GenBank/DDBJ databases">
        <authorList>
            <person name="Smith C.H."/>
        </authorList>
    </citation>
    <scope>NUCLEOTIDE SEQUENCE</scope>
    <source>
        <strain evidence="6">CHS0354</strain>
        <tissue evidence="6">Mantle</tissue>
    </source>
</reference>
<feature type="non-terminal residue" evidence="6">
    <location>
        <position position="314"/>
    </location>
</feature>
<keyword evidence="2" id="KW-0812">Transmembrane</keyword>
<keyword evidence="3" id="KW-1133">Transmembrane helix</keyword>
<evidence type="ECO:0000256" key="1">
    <source>
        <dbReference type="ARBA" id="ARBA00004370"/>
    </source>
</evidence>
<accession>A0AAE0SM48</accession>
<dbReference type="InterPro" id="IPR028082">
    <property type="entry name" value="Peripla_BP_I"/>
</dbReference>
<evidence type="ECO:0000256" key="3">
    <source>
        <dbReference type="ARBA" id="ARBA00022989"/>
    </source>
</evidence>
<comment type="caution">
    <text evidence="6">The sequence shown here is derived from an EMBL/GenBank/DDBJ whole genome shotgun (WGS) entry which is preliminary data.</text>
</comment>
<dbReference type="Pfam" id="PF01094">
    <property type="entry name" value="ANF_receptor"/>
    <property type="match status" value="1"/>
</dbReference>
<organism evidence="6 7">
    <name type="scientific">Potamilus streckersoni</name>
    <dbReference type="NCBI Taxonomy" id="2493646"/>
    <lineage>
        <taxon>Eukaryota</taxon>
        <taxon>Metazoa</taxon>
        <taxon>Spiralia</taxon>
        <taxon>Lophotrochozoa</taxon>
        <taxon>Mollusca</taxon>
        <taxon>Bivalvia</taxon>
        <taxon>Autobranchia</taxon>
        <taxon>Heteroconchia</taxon>
        <taxon>Palaeoheterodonta</taxon>
        <taxon>Unionida</taxon>
        <taxon>Unionoidea</taxon>
        <taxon>Unionidae</taxon>
        <taxon>Ambleminae</taxon>
        <taxon>Lampsilini</taxon>
        <taxon>Potamilus</taxon>
    </lineage>
</organism>
<name>A0AAE0SM48_9BIVA</name>
<comment type="subcellular location">
    <subcellularLocation>
        <location evidence="1">Membrane</location>
    </subcellularLocation>
</comment>
<keyword evidence="7" id="KW-1185">Reference proteome</keyword>
<dbReference type="Proteomes" id="UP001195483">
    <property type="component" value="Unassembled WGS sequence"/>
</dbReference>
<evidence type="ECO:0000256" key="4">
    <source>
        <dbReference type="ARBA" id="ARBA00023136"/>
    </source>
</evidence>
<dbReference type="AlphaFoldDB" id="A0AAE0SM48"/>
<dbReference type="EMBL" id="JAEAOA010001424">
    <property type="protein sequence ID" value="KAK3594266.1"/>
    <property type="molecule type" value="Genomic_DNA"/>
</dbReference>
<dbReference type="GO" id="GO:0016020">
    <property type="term" value="C:membrane"/>
    <property type="evidence" value="ECO:0007669"/>
    <property type="project" value="UniProtKB-SubCell"/>
</dbReference>
<evidence type="ECO:0000256" key="2">
    <source>
        <dbReference type="ARBA" id="ARBA00022692"/>
    </source>
</evidence>